<dbReference type="PANTHER" id="PTHR45923:SF2">
    <property type="entry name" value="PROTEIN SEY1"/>
    <property type="match status" value="1"/>
</dbReference>
<keyword evidence="5 10" id="KW-1133">Transmembrane helix</keyword>
<dbReference type="Proteomes" id="UP000823749">
    <property type="component" value="Chromosome 12"/>
</dbReference>
<evidence type="ECO:0000256" key="5">
    <source>
        <dbReference type="ARBA" id="ARBA00022989"/>
    </source>
</evidence>
<evidence type="ECO:0000256" key="8">
    <source>
        <dbReference type="PROSITE-ProRule" id="PRU00339"/>
    </source>
</evidence>
<dbReference type="InterPro" id="IPR027417">
    <property type="entry name" value="P-loop_NTPase"/>
</dbReference>
<keyword evidence="3" id="KW-0378">Hydrolase</keyword>
<dbReference type="SUPFAM" id="SSF48452">
    <property type="entry name" value="TPR-like"/>
    <property type="match status" value="1"/>
</dbReference>
<dbReference type="InterPro" id="IPR030386">
    <property type="entry name" value="G_GB1_RHD3_dom"/>
</dbReference>
<dbReference type="InterPro" id="IPR046758">
    <property type="entry name" value="Sey1/RHD3-like_3HB"/>
</dbReference>
<keyword evidence="1 10" id="KW-0812">Transmembrane</keyword>
<keyword evidence="4" id="KW-0256">Endoplasmic reticulum</keyword>
<feature type="transmembrane region" description="Helical" evidence="10">
    <location>
        <begin position="532"/>
        <end position="556"/>
    </location>
</feature>
<dbReference type="Gene3D" id="3.40.50.300">
    <property type="entry name" value="P-loop containing nucleotide triphosphate hydrolases"/>
    <property type="match status" value="1"/>
</dbReference>
<evidence type="ECO:0000313" key="12">
    <source>
        <dbReference type="EMBL" id="KAG5523360.1"/>
    </source>
</evidence>
<evidence type="ECO:0000313" key="13">
    <source>
        <dbReference type="Proteomes" id="UP000823749"/>
    </source>
</evidence>
<keyword evidence="8" id="KW-0802">TPR repeat</keyword>
<dbReference type="PANTHER" id="PTHR45923">
    <property type="entry name" value="PROTEIN SEY1"/>
    <property type="match status" value="1"/>
</dbReference>
<dbReference type="GO" id="GO:0005525">
    <property type="term" value="F:GTP binding"/>
    <property type="evidence" value="ECO:0007669"/>
    <property type="project" value="UniProtKB-KW"/>
</dbReference>
<dbReference type="Pfam" id="PF13181">
    <property type="entry name" value="TPR_8"/>
    <property type="match status" value="2"/>
</dbReference>
<dbReference type="Pfam" id="PF05879">
    <property type="entry name" value="RHD3_GTPase"/>
    <property type="match status" value="1"/>
</dbReference>
<organism evidence="12 13">
    <name type="scientific">Rhododendron griersonianum</name>
    <dbReference type="NCBI Taxonomy" id="479676"/>
    <lineage>
        <taxon>Eukaryota</taxon>
        <taxon>Viridiplantae</taxon>
        <taxon>Streptophyta</taxon>
        <taxon>Embryophyta</taxon>
        <taxon>Tracheophyta</taxon>
        <taxon>Spermatophyta</taxon>
        <taxon>Magnoliopsida</taxon>
        <taxon>eudicotyledons</taxon>
        <taxon>Gunneridae</taxon>
        <taxon>Pentapetalae</taxon>
        <taxon>asterids</taxon>
        <taxon>Ericales</taxon>
        <taxon>Ericaceae</taxon>
        <taxon>Ericoideae</taxon>
        <taxon>Rhodoreae</taxon>
        <taxon>Rhododendron</taxon>
    </lineage>
</organism>
<evidence type="ECO:0000256" key="3">
    <source>
        <dbReference type="ARBA" id="ARBA00022801"/>
    </source>
</evidence>
<dbReference type="SUPFAM" id="SSF52540">
    <property type="entry name" value="P-loop containing nucleoside triphosphate hydrolases"/>
    <property type="match status" value="1"/>
</dbReference>
<evidence type="ECO:0000259" key="11">
    <source>
        <dbReference type="PROSITE" id="PS51715"/>
    </source>
</evidence>
<dbReference type="GO" id="GO:0003924">
    <property type="term" value="F:GTPase activity"/>
    <property type="evidence" value="ECO:0007669"/>
    <property type="project" value="TreeGrafter"/>
</dbReference>
<feature type="domain" description="GB1/RHD3-type G" evidence="11">
    <location>
        <begin position="149"/>
        <end position="324"/>
    </location>
</feature>
<dbReference type="InterPro" id="IPR011990">
    <property type="entry name" value="TPR-like_helical_dom_sf"/>
</dbReference>
<evidence type="ECO:0000256" key="4">
    <source>
        <dbReference type="ARBA" id="ARBA00022824"/>
    </source>
</evidence>
<comment type="caution">
    <text evidence="12">The sequence shown here is derived from an EMBL/GenBank/DDBJ whole genome shotgun (WGS) entry which is preliminary data.</text>
</comment>
<dbReference type="AlphaFoldDB" id="A0AAV6I6H0"/>
<dbReference type="EMBL" id="JACTNZ010000012">
    <property type="protein sequence ID" value="KAG5523360.1"/>
    <property type="molecule type" value="Genomic_DNA"/>
</dbReference>
<keyword evidence="2" id="KW-0547">Nucleotide-binding</keyword>
<keyword evidence="7 10" id="KW-0472">Membrane</keyword>
<evidence type="ECO:0000256" key="7">
    <source>
        <dbReference type="ARBA" id="ARBA00023136"/>
    </source>
</evidence>
<protein>
    <recommendedName>
        <fullName evidence="11">GB1/RHD3-type G domain-containing protein</fullName>
    </recommendedName>
</protein>
<evidence type="ECO:0000256" key="2">
    <source>
        <dbReference type="ARBA" id="ARBA00022741"/>
    </source>
</evidence>
<sequence>MANEAKVKGNAAFSAGNYADAIRHYTEAIYLSPDDHVLYSNRSAAYASRLQNYSDAVSAYKKGLELDPANQVLQSSLREARNESFETHLIEEDGTLNGVELDKFLKKVNLAECGLDYAVVSIMGPQSSVFYAKFHVHVHVHFALPLGKTTKGIWMARCADIEPCTLVMDVEGSDGEERKDDTAFERRSGLFALAVSHIVLINMFYTSVGLENAASKPLLENVLQGVLRLFSPRKTTLMFVVRDLVEMTQLDICKRDLMKNIQKIWDSIPKPERHKRTPLSTFFNIEVEGLPNFMEKKDKFKEQVEILRQRFNRSIAPGGLAGDRRDTTPGSDFSVSAQRIWKIIKEDRELDLPKHTAMIANIRCEEIVAKKLKAFDENEERRQLEEGAKTNPSPGFRKEYNKIINSCLDGYDKETEYYDEGVRSEKRKPLKEKMMLLVQSAVQSIFAHIGSRTLEEFKEAFHNAFKKGKNAKVAADNCKEAWMKSFDDRCADVIVEQAICNTFEEREKLQRAIDSYVEVKCLQKEKKGLEKVVAIGLAGAAIVTVGVVGGTAALAAGVMSGSFPALAGGALPAAAVVVDTAATALPNAVVTAVVTGATAAGALIAGESVAFSPH</sequence>
<proteinExistence type="inferred from homology"/>
<dbReference type="GO" id="GO:0016320">
    <property type="term" value="P:endoplasmic reticulum membrane fusion"/>
    <property type="evidence" value="ECO:0007669"/>
    <property type="project" value="TreeGrafter"/>
</dbReference>
<dbReference type="Pfam" id="PF20428">
    <property type="entry name" value="Sey1_3HB"/>
    <property type="match status" value="1"/>
</dbReference>
<comment type="similarity">
    <text evidence="9">Belongs to the TRAFAC class dynamin-like GTPase superfamily. GB1/RHD3 GTPase family.</text>
</comment>
<evidence type="ECO:0000256" key="9">
    <source>
        <dbReference type="PROSITE-ProRule" id="PRU01052"/>
    </source>
</evidence>
<dbReference type="Gene3D" id="1.25.40.10">
    <property type="entry name" value="Tetratricopeptide repeat domain"/>
    <property type="match status" value="1"/>
</dbReference>
<reference evidence="12" key="1">
    <citation type="submission" date="2020-08" db="EMBL/GenBank/DDBJ databases">
        <title>Plant Genome Project.</title>
        <authorList>
            <person name="Zhang R.-G."/>
        </authorList>
    </citation>
    <scope>NUCLEOTIDE SEQUENCE</scope>
    <source>
        <strain evidence="12">WSP0</strain>
        <tissue evidence="12">Leaf</tissue>
    </source>
</reference>
<dbReference type="GO" id="GO:0005783">
    <property type="term" value="C:endoplasmic reticulum"/>
    <property type="evidence" value="ECO:0007669"/>
    <property type="project" value="TreeGrafter"/>
</dbReference>
<dbReference type="PROSITE" id="PS51715">
    <property type="entry name" value="G_GB1_RHD3"/>
    <property type="match status" value="1"/>
</dbReference>
<evidence type="ECO:0000256" key="1">
    <source>
        <dbReference type="ARBA" id="ARBA00022692"/>
    </source>
</evidence>
<accession>A0AAV6I6H0</accession>
<dbReference type="InterPro" id="IPR008803">
    <property type="entry name" value="RHD3/Sey1"/>
</dbReference>
<dbReference type="SMART" id="SM00028">
    <property type="entry name" value="TPR"/>
    <property type="match status" value="2"/>
</dbReference>
<gene>
    <name evidence="12" type="ORF">RHGRI_035246</name>
</gene>
<keyword evidence="13" id="KW-1185">Reference proteome</keyword>
<feature type="repeat" description="TPR" evidence="8">
    <location>
        <begin position="2"/>
        <end position="35"/>
    </location>
</feature>
<evidence type="ECO:0000256" key="10">
    <source>
        <dbReference type="SAM" id="Phobius"/>
    </source>
</evidence>
<keyword evidence="6" id="KW-0342">GTP-binding</keyword>
<feature type="transmembrane region" description="Helical" evidence="10">
    <location>
        <begin position="562"/>
        <end position="582"/>
    </location>
</feature>
<feature type="transmembrane region" description="Helical" evidence="10">
    <location>
        <begin position="589"/>
        <end position="611"/>
    </location>
</feature>
<name>A0AAV6I6H0_9ERIC</name>
<dbReference type="PROSITE" id="PS50005">
    <property type="entry name" value="TPR"/>
    <property type="match status" value="1"/>
</dbReference>
<evidence type="ECO:0000256" key="6">
    <source>
        <dbReference type="ARBA" id="ARBA00023134"/>
    </source>
</evidence>
<dbReference type="InterPro" id="IPR019734">
    <property type="entry name" value="TPR_rpt"/>
</dbReference>